<dbReference type="InterPro" id="IPR002195">
    <property type="entry name" value="Dihydroorotase_CS"/>
</dbReference>
<protein>
    <recommendedName>
        <fullName evidence="4">Amidohydrolase-related domain-containing protein</fullName>
    </recommendedName>
</protein>
<accession>A0A0F9R829</accession>
<dbReference type="SUPFAM" id="SSF51556">
    <property type="entry name" value="Metallo-dependent hydrolases"/>
    <property type="match status" value="1"/>
</dbReference>
<dbReference type="InterPro" id="IPR011059">
    <property type="entry name" value="Metal-dep_hydrolase_composite"/>
</dbReference>
<gene>
    <name evidence="5" type="ORF">LCGC14_0627530</name>
</gene>
<dbReference type="GO" id="GO:0046872">
    <property type="term" value="F:metal ion binding"/>
    <property type="evidence" value="ECO:0007669"/>
    <property type="project" value="UniProtKB-KW"/>
</dbReference>
<evidence type="ECO:0000259" key="4">
    <source>
        <dbReference type="Pfam" id="PF01979"/>
    </source>
</evidence>
<dbReference type="PROSITE" id="PS00483">
    <property type="entry name" value="DIHYDROOROTASE_2"/>
    <property type="match status" value="1"/>
</dbReference>
<dbReference type="InterPro" id="IPR032466">
    <property type="entry name" value="Metal_Hydrolase"/>
</dbReference>
<dbReference type="Gene3D" id="3.20.20.140">
    <property type="entry name" value="Metal-dependent hydrolases"/>
    <property type="match status" value="1"/>
</dbReference>
<dbReference type="InterPro" id="IPR050138">
    <property type="entry name" value="DHOase/Allantoinase_Hydrolase"/>
</dbReference>
<dbReference type="NCBIfam" id="TIGR00857">
    <property type="entry name" value="pyrC_multi"/>
    <property type="match status" value="1"/>
</dbReference>
<dbReference type="GO" id="GO:0005737">
    <property type="term" value="C:cytoplasm"/>
    <property type="evidence" value="ECO:0007669"/>
    <property type="project" value="TreeGrafter"/>
</dbReference>
<dbReference type="AlphaFoldDB" id="A0A0F9R829"/>
<dbReference type="Gene3D" id="2.30.40.10">
    <property type="entry name" value="Urease, subunit C, domain 1"/>
    <property type="match status" value="1"/>
</dbReference>
<dbReference type="InterPro" id="IPR006680">
    <property type="entry name" value="Amidohydro-rel"/>
</dbReference>
<dbReference type="EMBL" id="LAZR01001087">
    <property type="protein sequence ID" value="KKN50964.1"/>
    <property type="molecule type" value="Genomic_DNA"/>
</dbReference>
<name>A0A0F9R829_9ZZZZ</name>
<keyword evidence="3" id="KW-0378">Hydrolase</keyword>
<proteinExistence type="predicted"/>
<dbReference type="GO" id="GO:0004038">
    <property type="term" value="F:allantoinase activity"/>
    <property type="evidence" value="ECO:0007669"/>
    <property type="project" value="TreeGrafter"/>
</dbReference>
<organism evidence="5">
    <name type="scientific">marine sediment metagenome</name>
    <dbReference type="NCBI Taxonomy" id="412755"/>
    <lineage>
        <taxon>unclassified sequences</taxon>
        <taxon>metagenomes</taxon>
        <taxon>ecological metagenomes</taxon>
    </lineage>
</organism>
<feature type="domain" description="Amidohydrolase-related" evidence="4">
    <location>
        <begin position="367"/>
        <end position="446"/>
    </location>
</feature>
<comment type="cofactor">
    <cofactor evidence="1">
        <name>Zn(2+)</name>
        <dbReference type="ChEBI" id="CHEBI:29105"/>
    </cofactor>
</comment>
<evidence type="ECO:0000256" key="3">
    <source>
        <dbReference type="ARBA" id="ARBA00022801"/>
    </source>
</evidence>
<feature type="domain" description="Amidohydrolase-related" evidence="4">
    <location>
        <begin position="58"/>
        <end position="188"/>
    </location>
</feature>
<keyword evidence="2" id="KW-0479">Metal-binding</keyword>
<evidence type="ECO:0000256" key="1">
    <source>
        <dbReference type="ARBA" id="ARBA00001947"/>
    </source>
</evidence>
<dbReference type="PANTHER" id="PTHR43668:SF2">
    <property type="entry name" value="ALLANTOINASE"/>
    <property type="match status" value="1"/>
</dbReference>
<dbReference type="GO" id="GO:0006145">
    <property type="term" value="P:purine nucleobase catabolic process"/>
    <property type="evidence" value="ECO:0007669"/>
    <property type="project" value="TreeGrafter"/>
</dbReference>
<reference evidence="5" key="1">
    <citation type="journal article" date="2015" name="Nature">
        <title>Complex archaea that bridge the gap between prokaryotes and eukaryotes.</title>
        <authorList>
            <person name="Spang A."/>
            <person name="Saw J.H."/>
            <person name="Jorgensen S.L."/>
            <person name="Zaremba-Niedzwiedzka K."/>
            <person name="Martijn J."/>
            <person name="Lind A.E."/>
            <person name="van Eijk R."/>
            <person name="Schleper C."/>
            <person name="Guy L."/>
            <person name="Ettema T.J."/>
        </authorList>
    </citation>
    <scope>NUCLEOTIDE SEQUENCE</scope>
</reference>
<evidence type="ECO:0000313" key="5">
    <source>
        <dbReference type="EMBL" id="KKN50964.1"/>
    </source>
</evidence>
<comment type="caution">
    <text evidence="5">The sequence shown here is derived from an EMBL/GenBank/DDBJ whole genome shotgun (WGS) entry which is preliminary data.</text>
</comment>
<dbReference type="SUPFAM" id="SSF51338">
    <property type="entry name" value="Composite domain of metallo-dependent hydrolases"/>
    <property type="match status" value="1"/>
</dbReference>
<dbReference type="PANTHER" id="PTHR43668">
    <property type="entry name" value="ALLANTOINASE"/>
    <property type="match status" value="1"/>
</dbReference>
<evidence type="ECO:0000256" key="2">
    <source>
        <dbReference type="ARBA" id="ARBA00022723"/>
    </source>
</evidence>
<sequence>MILKNAKIYSEGLIREGSILIHNGIIKSISFESQNKELQELIEKNRDGKEINCQYKLILPGIIDIHSHLRDMEQIEKETFLTGTKAAAFSGITSVFTMPNTIPPVITSKQVQLWMEKAKSDIYVDVGFIAGVPKEINDREIEKIINLGVIGFKIYPLKSLNEIDWTKDSNIQKILNFSSKYKIPIFIHPDRSIDNKKWVEIYEDWVLKKYNILELHDRLNPPQTELNYIRLFIDNLLKNINVNKRKSESYPIIHFCHISCRESFDLINHTLNQNKNLKISYEITPHHILLSKTVDLSNQNYGKVLPPLRNKSHSKYLFNKFREGSIELIASDHAPHTLEEKNRDYLRIPSGFPGFETYPLVMLEKVTQFELSLEYFVKAASENPALKFNLKKKGFIKEGYDADLLIIEKIPVTKINPQTFKTKAKYTPFENFTTTVQIWKVFLRGEEINSDNSIPNGKILKRLV</sequence>
<dbReference type="Pfam" id="PF01979">
    <property type="entry name" value="Amidohydro_1"/>
    <property type="match status" value="2"/>
</dbReference>